<protein>
    <submittedName>
        <fullName evidence="2">Uncharacterized protein</fullName>
    </submittedName>
</protein>
<accession>A0A5C6NM12</accession>
<evidence type="ECO:0000313" key="3">
    <source>
        <dbReference type="Proteomes" id="UP000324091"/>
    </source>
</evidence>
<dbReference type="AlphaFoldDB" id="A0A5C6NM12"/>
<sequence length="35" mass="3949">MPSVKGQKFEQKKKEKPGGQKHSPAKWPGATDKRK</sequence>
<evidence type="ECO:0000256" key="1">
    <source>
        <dbReference type="SAM" id="MobiDB-lite"/>
    </source>
</evidence>
<dbReference type="EMBL" id="RHFK02000012">
    <property type="protein sequence ID" value="TWW67728.1"/>
    <property type="molecule type" value="Genomic_DNA"/>
</dbReference>
<evidence type="ECO:0000313" key="2">
    <source>
        <dbReference type="EMBL" id="TWW67728.1"/>
    </source>
</evidence>
<keyword evidence="3" id="KW-1185">Reference proteome</keyword>
<gene>
    <name evidence="2" type="ORF">D4764_02G0007690</name>
</gene>
<feature type="compositionally biased region" description="Basic and acidic residues" evidence="1">
    <location>
        <begin position="7"/>
        <end position="18"/>
    </location>
</feature>
<comment type="caution">
    <text evidence="2">The sequence shown here is derived from an EMBL/GenBank/DDBJ whole genome shotgun (WGS) entry which is preliminary data.</text>
</comment>
<organism evidence="2 3">
    <name type="scientific">Takifugu flavidus</name>
    <name type="common">sansaifugu</name>
    <dbReference type="NCBI Taxonomy" id="433684"/>
    <lineage>
        <taxon>Eukaryota</taxon>
        <taxon>Metazoa</taxon>
        <taxon>Chordata</taxon>
        <taxon>Craniata</taxon>
        <taxon>Vertebrata</taxon>
        <taxon>Euteleostomi</taxon>
        <taxon>Actinopterygii</taxon>
        <taxon>Neopterygii</taxon>
        <taxon>Teleostei</taxon>
        <taxon>Neoteleostei</taxon>
        <taxon>Acanthomorphata</taxon>
        <taxon>Eupercaria</taxon>
        <taxon>Tetraodontiformes</taxon>
        <taxon>Tetradontoidea</taxon>
        <taxon>Tetraodontidae</taxon>
        <taxon>Takifugu</taxon>
    </lineage>
</organism>
<name>A0A5C6NM12_9TELE</name>
<feature type="region of interest" description="Disordered" evidence="1">
    <location>
        <begin position="1"/>
        <end position="35"/>
    </location>
</feature>
<proteinExistence type="predicted"/>
<reference evidence="2 3" key="1">
    <citation type="submission" date="2019-04" db="EMBL/GenBank/DDBJ databases">
        <title>Chromosome genome assembly for Takifugu flavidus.</title>
        <authorList>
            <person name="Xiao S."/>
        </authorList>
    </citation>
    <scope>NUCLEOTIDE SEQUENCE [LARGE SCALE GENOMIC DNA]</scope>
    <source>
        <strain evidence="2">HTHZ2018</strain>
        <tissue evidence="2">Muscle</tissue>
    </source>
</reference>
<dbReference type="Proteomes" id="UP000324091">
    <property type="component" value="Chromosome 2"/>
</dbReference>